<dbReference type="OrthoDB" id="837339at2759"/>
<sequence length="194" mass="22388">NPTRGWYSTTPYWVDWVRRLEQALKPKWHRLRIYEAIKLSTKQYSFDNGSMASHICFLNPTNFFAFPFGMLGITMEIRGASCASQGGISSCSSLSIFWPWSLFGQIVTKTSTKTSPRVYPNEEISFYLFFICKFLVCNSSTHVYKTFLNMTYSFNHGLGPLKLSPFFLGQVYTSLNETLEKDFQEKVMGPLWLV</sequence>
<reference evidence="2" key="1">
    <citation type="submission" date="2016-04" db="EMBL/GenBank/DDBJ databases">
        <title>Cephalotus genome sequencing.</title>
        <authorList>
            <person name="Fukushima K."/>
            <person name="Hasebe M."/>
            <person name="Fang X."/>
        </authorList>
    </citation>
    <scope>NUCLEOTIDE SEQUENCE [LARGE SCALE GENOMIC DNA]</scope>
    <source>
        <strain evidence="2">cv. St1</strain>
    </source>
</reference>
<comment type="caution">
    <text evidence="1">The sequence shown here is derived from an EMBL/GenBank/DDBJ whole genome shotgun (WGS) entry which is preliminary data.</text>
</comment>
<evidence type="ECO:0000313" key="2">
    <source>
        <dbReference type="Proteomes" id="UP000187406"/>
    </source>
</evidence>
<organism evidence="1 2">
    <name type="scientific">Cephalotus follicularis</name>
    <name type="common">Albany pitcher plant</name>
    <dbReference type="NCBI Taxonomy" id="3775"/>
    <lineage>
        <taxon>Eukaryota</taxon>
        <taxon>Viridiplantae</taxon>
        <taxon>Streptophyta</taxon>
        <taxon>Embryophyta</taxon>
        <taxon>Tracheophyta</taxon>
        <taxon>Spermatophyta</taxon>
        <taxon>Magnoliopsida</taxon>
        <taxon>eudicotyledons</taxon>
        <taxon>Gunneridae</taxon>
        <taxon>Pentapetalae</taxon>
        <taxon>rosids</taxon>
        <taxon>fabids</taxon>
        <taxon>Oxalidales</taxon>
        <taxon>Cephalotaceae</taxon>
        <taxon>Cephalotus</taxon>
    </lineage>
</organism>
<dbReference type="AlphaFoldDB" id="A0A1Q3ATA2"/>
<feature type="non-terminal residue" evidence="1">
    <location>
        <position position="1"/>
    </location>
</feature>
<dbReference type="InParanoid" id="A0A1Q3ATA2"/>
<gene>
    <name evidence="1" type="ORF">CFOL_v3_02417</name>
</gene>
<proteinExistence type="predicted"/>
<keyword evidence="2" id="KW-1185">Reference proteome</keyword>
<name>A0A1Q3ATA2_CEPFO</name>
<feature type="non-terminal residue" evidence="1">
    <location>
        <position position="194"/>
    </location>
</feature>
<evidence type="ECO:0008006" key="3">
    <source>
        <dbReference type="Google" id="ProtNLM"/>
    </source>
</evidence>
<evidence type="ECO:0000313" key="1">
    <source>
        <dbReference type="EMBL" id="GAV58884.1"/>
    </source>
</evidence>
<dbReference type="EMBL" id="BDDD01000088">
    <property type="protein sequence ID" value="GAV58884.1"/>
    <property type="molecule type" value="Genomic_DNA"/>
</dbReference>
<accession>A0A1Q3ATA2</accession>
<dbReference type="Proteomes" id="UP000187406">
    <property type="component" value="Unassembled WGS sequence"/>
</dbReference>
<protein>
    <recommendedName>
        <fullName evidence="3">PMD domain-containing protein</fullName>
    </recommendedName>
</protein>